<feature type="compositionally biased region" description="Low complexity" evidence="1">
    <location>
        <begin position="67"/>
        <end position="85"/>
    </location>
</feature>
<reference evidence="2 3" key="1">
    <citation type="submission" date="2024-04" db="EMBL/GenBank/DDBJ databases">
        <authorList>
            <person name="Fracassetti M."/>
        </authorList>
    </citation>
    <scope>NUCLEOTIDE SEQUENCE [LARGE SCALE GENOMIC DNA]</scope>
</reference>
<dbReference type="Proteomes" id="UP001497516">
    <property type="component" value="Chromosome 9"/>
</dbReference>
<feature type="region of interest" description="Disordered" evidence="1">
    <location>
        <begin position="1"/>
        <end position="91"/>
    </location>
</feature>
<name>A0AAV2GM23_9ROSI</name>
<dbReference type="EMBL" id="OZ034822">
    <property type="protein sequence ID" value="CAL1411292.1"/>
    <property type="molecule type" value="Genomic_DNA"/>
</dbReference>
<gene>
    <name evidence="2" type="ORF">LTRI10_LOCUS50658</name>
</gene>
<sequence length="140" mass="15327">MAIPITGDGSFERLTLGPPTSTPNLKPNKQLVRPIPPSSKMADLNWKQRMMSSSSLSSGHHHQEGFLPLSLRLSTSPSSDEQSSSVPPPPVVSLAIGGISWDSGLPSMNISPSHHFTNMHESARNLCCWRVKKTEMEELR</sequence>
<proteinExistence type="predicted"/>
<evidence type="ECO:0000313" key="2">
    <source>
        <dbReference type="EMBL" id="CAL1411292.1"/>
    </source>
</evidence>
<evidence type="ECO:0000313" key="3">
    <source>
        <dbReference type="Proteomes" id="UP001497516"/>
    </source>
</evidence>
<keyword evidence="3" id="KW-1185">Reference proteome</keyword>
<dbReference type="AlphaFoldDB" id="A0AAV2GM23"/>
<protein>
    <submittedName>
        <fullName evidence="2">Uncharacterized protein</fullName>
    </submittedName>
</protein>
<evidence type="ECO:0000256" key="1">
    <source>
        <dbReference type="SAM" id="MobiDB-lite"/>
    </source>
</evidence>
<feature type="compositionally biased region" description="Polar residues" evidence="1">
    <location>
        <begin position="18"/>
        <end position="27"/>
    </location>
</feature>
<accession>A0AAV2GM23</accession>
<organism evidence="2 3">
    <name type="scientific">Linum trigynum</name>
    <dbReference type="NCBI Taxonomy" id="586398"/>
    <lineage>
        <taxon>Eukaryota</taxon>
        <taxon>Viridiplantae</taxon>
        <taxon>Streptophyta</taxon>
        <taxon>Embryophyta</taxon>
        <taxon>Tracheophyta</taxon>
        <taxon>Spermatophyta</taxon>
        <taxon>Magnoliopsida</taxon>
        <taxon>eudicotyledons</taxon>
        <taxon>Gunneridae</taxon>
        <taxon>Pentapetalae</taxon>
        <taxon>rosids</taxon>
        <taxon>fabids</taxon>
        <taxon>Malpighiales</taxon>
        <taxon>Linaceae</taxon>
        <taxon>Linum</taxon>
    </lineage>
</organism>